<accession>A0ACC2IN01</accession>
<organism evidence="1 2">
    <name type="scientific">Boeremia exigua</name>
    <dbReference type="NCBI Taxonomy" id="749465"/>
    <lineage>
        <taxon>Eukaryota</taxon>
        <taxon>Fungi</taxon>
        <taxon>Dikarya</taxon>
        <taxon>Ascomycota</taxon>
        <taxon>Pezizomycotina</taxon>
        <taxon>Dothideomycetes</taxon>
        <taxon>Pleosporomycetidae</taxon>
        <taxon>Pleosporales</taxon>
        <taxon>Pleosporineae</taxon>
        <taxon>Didymellaceae</taxon>
        <taxon>Boeremia</taxon>
    </lineage>
</organism>
<proteinExistence type="predicted"/>
<name>A0ACC2IN01_9PLEO</name>
<keyword evidence="2" id="KW-1185">Reference proteome</keyword>
<comment type="caution">
    <text evidence="1">The sequence shown here is derived from an EMBL/GenBank/DDBJ whole genome shotgun (WGS) entry which is preliminary data.</text>
</comment>
<dbReference type="EMBL" id="JAPHNI010000091">
    <property type="protein sequence ID" value="KAJ8116502.1"/>
    <property type="molecule type" value="Genomic_DNA"/>
</dbReference>
<reference evidence="1" key="1">
    <citation type="submission" date="2022-11" db="EMBL/GenBank/DDBJ databases">
        <title>Genome Sequence of Boeremia exigua.</title>
        <authorList>
            <person name="Buettner E."/>
        </authorList>
    </citation>
    <scope>NUCLEOTIDE SEQUENCE</scope>
    <source>
        <strain evidence="1">CU02</strain>
    </source>
</reference>
<evidence type="ECO:0000313" key="1">
    <source>
        <dbReference type="EMBL" id="KAJ8116502.1"/>
    </source>
</evidence>
<dbReference type="Proteomes" id="UP001153331">
    <property type="component" value="Unassembled WGS sequence"/>
</dbReference>
<gene>
    <name evidence="1" type="ORF">OPT61_g2083</name>
</gene>
<evidence type="ECO:0000313" key="2">
    <source>
        <dbReference type="Proteomes" id="UP001153331"/>
    </source>
</evidence>
<protein>
    <submittedName>
        <fullName evidence="1">Uncharacterized protein</fullName>
    </submittedName>
</protein>
<sequence>MRKSNLCSEIRSRLTNEMNVSFAPLYRSIALLRNGELEMTATHVTTRHFGVYEVGGVVTALTTLVPSACNIDHVLLHGCIMASANTSDTEHGNAALPKWLTKHLNIEWSPSDVDALLESIDASQSSHLPTLPQLPAELLVLILKHVPVAYILDWRLVCRGFRDAIDGPILYHLLQRTQLIGYLGSKKSAVMERLQGGVYEELHLVTTNFDSFRCEGLQSNENLAKPHGPVWNQTRAVFKMDMRWHDRHRFWNDLEGNLPSANRMLSLLELHRSRQGFGALIWAIKLKTAVLDLDLPLDPERQSFDVSVDIDWSTTSVTVSVEWKPMIFRFLKTEAALRRLMEEKYASRVTFSHTEDCLRAVRRQRLHASLDLDDKIDRHIMWSLRLLRPLWGRAGHGDPSALDHVEIEAVGILLILRRTAALSQHQLDYLQQLAVDYNSMVRKLNAVSRSLRALKACLLLPGHDDVIYIDVPGEELEALQLPLNTVAWSDAQRLDVEHRLQQWRAQESLVTQMQALLVASRSEPIKSSEMMAFDL</sequence>